<feature type="transmembrane region" description="Helical" evidence="5">
    <location>
        <begin position="43"/>
        <end position="71"/>
    </location>
</feature>
<accession>A0A4R2PI96</accession>
<dbReference type="GO" id="GO:0016020">
    <property type="term" value="C:membrane"/>
    <property type="evidence" value="ECO:0007669"/>
    <property type="project" value="UniProtKB-SubCell"/>
</dbReference>
<reference evidence="7 8" key="1">
    <citation type="submission" date="2019-03" db="EMBL/GenBank/DDBJ databases">
        <title>Genomic Encyclopedia of Type Strains, Phase IV (KMG-IV): sequencing the most valuable type-strain genomes for metagenomic binning, comparative biology and taxonomic classification.</title>
        <authorList>
            <person name="Goeker M."/>
        </authorList>
    </citation>
    <scope>NUCLEOTIDE SEQUENCE [LARGE SCALE GENOMIC DNA]</scope>
    <source>
        <strain evidence="7 8">DSM 2132</strain>
    </source>
</reference>
<dbReference type="AlphaFoldDB" id="A0A4R2PI96"/>
<keyword evidence="8" id="KW-1185">Reference proteome</keyword>
<evidence type="ECO:0000313" key="8">
    <source>
        <dbReference type="Proteomes" id="UP000295399"/>
    </source>
</evidence>
<keyword evidence="2 5" id="KW-0812">Transmembrane</keyword>
<evidence type="ECO:0000256" key="5">
    <source>
        <dbReference type="SAM" id="Phobius"/>
    </source>
</evidence>
<dbReference type="RefSeq" id="WP_132708088.1">
    <property type="nucleotide sequence ID" value="NZ_JACIGF010000004.1"/>
</dbReference>
<organism evidence="7 8">
    <name type="scientific">Rhodothalassium salexigens DSM 2132</name>
    <dbReference type="NCBI Taxonomy" id="1188247"/>
    <lineage>
        <taxon>Bacteria</taxon>
        <taxon>Pseudomonadati</taxon>
        <taxon>Pseudomonadota</taxon>
        <taxon>Alphaproteobacteria</taxon>
        <taxon>Rhodothalassiales</taxon>
        <taxon>Rhodothalassiaceae</taxon>
        <taxon>Rhodothalassium</taxon>
    </lineage>
</organism>
<dbReference type="InterPro" id="IPR011990">
    <property type="entry name" value="TPR-like_helical_dom_sf"/>
</dbReference>
<dbReference type="FunCoup" id="A0A4R2PI96">
    <property type="interactions" value="74"/>
</dbReference>
<name>A0A4R2PI96_RHOSA</name>
<proteinExistence type="predicted"/>
<comment type="subcellular location">
    <subcellularLocation>
        <location evidence="1">Membrane</location>
    </subcellularLocation>
</comment>
<dbReference type="Gene3D" id="1.25.40.10">
    <property type="entry name" value="Tetratricopeptide repeat domain"/>
    <property type="match status" value="1"/>
</dbReference>
<dbReference type="InterPro" id="IPR010817">
    <property type="entry name" value="HemY_N"/>
</dbReference>
<gene>
    <name evidence="7" type="ORF">EV659_10429</name>
</gene>
<evidence type="ECO:0000256" key="3">
    <source>
        <dbReference type="ARBA" id="ARBA00022989"/>
    </source>
</evidence>
<dbReference type="Proteomes" id="UP000295399">
    <property type="component" value="Unassembled WGS sequence"/>
</dbReference>
<evidence type="ECO:0000256" key="1">
    <source>
        <dbReference type="ARBA" id="ARBA00004370"/>
    </source>
</evidence>
<dbReference type="Pfam" id="PF07219">
    <property type="entry name" value="HemY_N"/>
    <property type="match status" value="1"/>
</dbReference>
<sequence>MLRLFFFLLLVLAAASVAAFLAEQPGQVTIAWLGQRMDTSVAALVLIAVGLMLVTWVVAQVILRLAMALGFARQRAEQKRKEHGYETLNRAMAALASGEEREAKRLTGRAAALLPDEPLSHVMAAEAARLAGDEGLRREHLAKLAEREDTAFLGLRGQVEAARRQGRTGEMLTLLDRALTLRPKSRWARLSRLETLKLAGRWAEARDAIDPAVKAGAVGSDEAPRMKAVLGHCMAVEAEAAGQVDDARRLAHASHKDLRGFVPAAILDARLANLAGERAKAHRILKQTFVKRPHPDLVEAEAAIFKAETPQARLERLKALMPRGDVPGEAKLLLGVAEAEAGNEDAAHALLDPLTRAHDDSRAMAAMARAVEAIRGPDDPEARKWQDLERTTPVRSGFWQCDSCANMRANWTPLCPTCQAFDSLRWIGVGEPPVEPRAPALADTDEHVLLEGA</sequence>
<dbReference type="EMBL" id="SLXO01000004">
    <property type="protein sequence ID" value="TCP35179.1"/>
    <property type="molecule type" value="Genomic_DNA"/>
</dbReference>
<keyword evidence="3 5" id="KW-1133">Transmembrane helix</keyword>
<feature type="domain" description="HemY N-terminal" evidence="6">
    <location>
        <begin position="26"/>
        <end position="132"/>
    </location>
</feature>
<keyword evidence="4 5" id="KW-0472">Membrane</keyword>
<evidence type="ECO:0000256" key="4">
    <source>
        <dbReference type="ARBA" id="ARBA00023136"/>
    </source>
</evidence>
<protein>
    <submittedName>
        <fullName evidence="7">HemY protein</fullName>
    </submittedName>
</protein>
<dbReference type="OrthoDB" id="9798343at2"/>
<comment type="caution">
    <text evidence="7">The sequence shown here is derived from an EMBL/GenBank/DDBJ whole genome shotgun (WGS) entry which is preliminary data.</text>
</comment>
<dbReference type="InParanoid" id="A0A4R2PI96"/>
<evidence type="ECO:0000259" key="6">
    <source>
        <dbReference type="Pfam" id="PF07219"/>
    </source>
</evidence>
<dbReference type="SUPFAM" id="SSF48452">
    <property type="entry name" value="TPR-like"/>
    <property type="match status" value="1"/>
</dbReference>
<evidence type="ECO:0000313" key="7">
    <source>
        <dbReference type="EMBL" id="TCP35179.1"/>
    </source>
</evidence>
<evidence type="ECO:0000256" key="2">
    <source>
        <dbReference type="ARBA" id="ARBA00022692"/>
    </source>
</evidence>